<dbReference type="Pfam" id="PF05721">
    <property type="entry name" value="PhyH"/>
    <property type="match status" value="1"/>
</dbReference>
<protein>
    <recommendedName>
        <fullName evidence="3">Phytanoyl-CoA dioxygenase</fullName>
    </recommendedName>
</protein>
<evidence type="ECO:0000313" key="1">
    <source>
        <dbReference type="EMBL" id="RSK47321.1"/>
    </source>
</evidence>
<accession>A0A3R9PW04</accession>
<gene>
    <name evidence="1" type="ORF">EI291_15495</name>
</gene>
<evidence type="ECO:0000313" key="2">
    <source>
        <dbReference type="Proteomes" id="UP000273500"/>
    </source>
</evidence>
<name>A0A3R9PW04_9BACT</name>
<dbReference type="OrthoDB" id="1157001at2"/>
<dbReference type="SUPFAM" id="SSF51197">
    <property type="entry name" value="Clavaminate synthase-like"/>
    <property type="match status" value="1"/>
</dbReference>
<dbReference type="Gene3D" id="2.60.120.620">
    <property type="entry name" value="q2cbj1_9rhob like domain"/>
    <property type="match status" value="1"/>
</dbReference>
<dbReference type="InterPro" id="IPR008775">
    <property type="entry name" value="Phytyl_CoA_dOase-like"/>
</dbReference>
<dbReference type="PANTHER" id="PTHR31630:SF6">
    <property type="entry name" value="PHYTANOYL-COA DIOXYGENASE-RELATED"/>
    <property type="match status" value="1"/>
</dbReference>
<dbReference type="PANTHER" id="PTHR31630">
    <property type="entry name" value="PHYTANOYL-COA DIOXYGENASE-RELATED-RELATED"/>
    <property type="match status" value="1"/>
</dbReference>
<reference evidence="1 2" key="1">
    <citation type="submission" date="2018-12" db="EMBL/GenBank/DDBJ databases">
        <authorList>
            <person name="Feng G."/>
            <person name="Zhu H."/>
        </authorList>
    </citation>
    <scope>NUCLEOTIDE SEQUENCE [LARGE SCALE GENOMIC DNA]</scope>
    <source>
        <strain evidence="1 2">KCTC 12533</strain>
    </source>
</reference>
<organism evidence="1 2">
    <name type="scientific">Hymenobacter rigui</name>
    <dbReference type="NCBI Taxonomy" id="334424"/>
    <lineage>
        <taxon>Bacteria</taxon>
        <taxon>Pseudomonadati</taxon>
        <taxon>Bacteroidota</taxon>
        <taxon>Cytophagia</taxon>
        <taxon>Cytophagales</taxon>
        <taxon>Hymenobacteraceae</taxon>
        <taxon>Hymenobacter</taxon>
    </lineage>
</organism>
<proteinExistence type="predicted"/>
<comment type="caution">
    <text evidence="1">The sequence shown here is derived from an EMBL/GenBank/DDBJ whole genome shotgun (WGS) entry which is preliminary data.</text>
</comment>
<keyword evidence="2" id="KW-1185">Reference proteome</keyword>
<dbReference type="EMBL" id="RWIT01000009">
    <property type="protein sequence ID" value="RSK47321.1"/>
    <property type="molecule type" value="Genomic_DNA"/>
</dbReference>
<sequence>MRLCPAVVCPESTLAVCNAVHRFSSQQVYIGGLTRTTGRNRWRIHCFRTAMASSYSISNPEETGELGVLYLKNFWSRSMAKRQGVFQEPTPDSWRLDNLLLNGLGLPLEETLQYLGQHAPSFSEFEQWIRQKHNGQPDPLQIARLNSLFSGQSYPEALQESLRELEQDPDVLSPDDLAFWAENGYVIVREAISQEQARATELAVWEALGMNPHEPATWYQRPIGKGIMMEFYHHPTLQANRQSRRIHKAFAQLWKTADLWKTTDRTSFNPPETPNLPFQGPHLHWDMSLQPPFRFGTQGLLYLCDTPAEQGAFCCVPGFHRTLETWLNSLPPGTDPRCVNLNAQAVPIAANAGDFVIWHHFLPHGSSPNRGTYPRIVQYLNMYPVEFKENMVWR</sequence>
<evidence type="ECO:0008006" key="3">
    <source>
        <dbReference type="Google" id="ProtNLM"/>
    </source>
</evidence>
<dbReference type="Proteomes" id="UP000273500">
    <property type="component" value="Unassembled WGS sequence"/>
</dbReference>
<dbReference type="AlphaFoldDB" id="A0A3R9PW04"/>
<dbReference type="GO" id="GO:0016706">
    <property type="term" value="F:2-oxoglutarate-dependent dioxygenase activity"/>
    <property type="evidence" value="ECO:0007669"/>
    <property type="project" value="UniProtKB-ARBA"/>
</dbReference>